<keyword evidence="4" id="KW-0812">Transmembrane</keyword>
<dbReference type="InterPro" id="IPR039357">
    <property type="entry name" value="SRD5A/TECR"/>
</dbReference>
<dbReference type="EMBL" id="NHYD01002369">
    <property type="protein sequence ID" value="PPQ87112.1"/>
    <property type="molecule type" value="Genomic_DNA"/>
</dbReference>
<proteinExistence type="inferred from homology"/>
<dbReference type="Proteomes" id="UP000283269">
    <property type="component" value="Unassembled WGS sequence"/>
</dbReference>
<dbReference type="Gene3D" id="2.60.120.620">
    <property type="entry name" value="q2cbj1_9rhob like domain"/>
    <property type="match status" value="1"/>
</dbReference>
<dbReference type="InterPro" id="IPR001104">
    <property type="entry name" value="3-oxo-5_a-steroid_4-DH_C"/>
</dbReference>
<dbReference type="STRING" id="93625.A0A409X8L9"/>
<dbReference type="PROSITE" id="PS50244">
    <property type="entry name" value="S5A_REDUCTASE"/>
    <property type="match status" value="1"/>
</dbReference>
<gene>
    <name evidence="10" type="ORF">CVT25_000932</name>
</gene>
<dbReference type="GO" id="GO:0016020">
    <property type="term" value="C:membrane"/>
    <property type="evidence" value="ECO:0007669"/>
    <property type="project" value="UniProtKB-SubCell"/>
</dbReference>
<sequence>MHPALNHKIINSPNPTALPVKFPNGTSAKLVLLGEKISLMSVGSRKWWPTEASDQVRHKLMRRIVSEGLLLPILLSICIALVSEVYTTTALPAGEEPKWQWTGRRRVRLTYGPSPIADFGIVQGSVRVTNGDRLAYWNLDDDEFLMGQDPEDHYRIYIKTLAGNEYFLDFGMFTFNFCIMVETSTYCKYGLPDLDHVPAYFYGKEYAKTGVDGMMFKPRKRFSVLRDERVHDLVRSTELDYCECHDQPNVFAIMDEIAGRECRPWEKEMFMKFLPNSVTIVRLDMQNREYVNFPKEPVIAIDTDPDERGITDDDKEQEGLMKYLTKWAKRLKKGKVSHERWEAAFRNISKYSSNTPNAEVSMRDPTKMYSAGWALFLYNEARKWFTINSFFTAPVTLVINAPFGRFTPKDQSNFWVVDGLKSWIVMELVSPLTFIYTFITSPLSVQAPPLPSFTEPHAILASCFLIHYANRALVNPLRTSSRSKAHLIVTFSGVIFNILNGSLMGSYLSSPFARVYLGAGLRPSFYIGLGLWALGMIGNIWHDEILLDIRRKAKSKGKGRIYGMEVNGSRPKTEHYAIPHGGLYSLISYPNYFCEWVEWLGFAIAAAPVPFQLFDARGLTPALIASTLLDPQTYLSILKTPAQNFAPNLSPPWIFLLTEVVLMLPRAYRGHQWYHEKFGDAYITTMSPTTSPINFAETPLDNYAGSYATVLDDVFTHEECASLLKLATASESWVHAGLRDGTVHKKFRNSWHITYVDPKASMMIYERLRPLVEKEIGEIKYDLCVLCNLLVCWTYSYPYSHSVNPRLSFLRYGPGEYFKPHCDGLNDLVRGDGSLTKSFVTLHLYLNGCEGNDVPVLEDPIHANIESAAAVGDDPDLPLEGGATRFWTPNKKYFMDVLPRVGRVLVFQQRMLVHSGEEVTQGVKYTMRSDFMFEQAA</sequence>
<feature type="domain" description="Prolyl 4-hydroxylase alpha subunit" evidence="9">
    <location>
        <begin position="706"/>
        <end position="932"/>
    </location>
</feature>
<accession>A0A409X8L9</accession>
<evidence type="ECO:0000256" key="1">
    <source>
        <dbReference type="ARBA" id="ARBA00001961"/>
    </source>
</evidence>
<dbReference type="Pfam" id="PF13640">
    <property type="entry name" value="2OG-FeII_Oxy_3"/>
    <property type="match status" value="1"/>
</dbReference>
<evidence type="ECO:0000256" key="4">
    <source>
        <dbReference type="ARBA" id="ARBA00022692"/>
    </source>
</evidence>
<dbReference type="InterPro" id="IPR006620">
    <property type="entry name" value="Pro_4_hyd_alph"/>
</dbReference>
<dbReference type="GO" id="GO:0031418">
    <property type="term" value="F:L-ascorbic acid binding"/>
    <property type="evidence" value="ECO:0007669"/>
    <property type="project" value="InterPro"/>
</dbReference>
<evidence type="ECO:0000256" key="8">
    <source>
        <dbReference type="ARBA" id="ARBA00023136"/>
    </source>
</evidence>
<evidence type="ECO:0000313" key="10">
    <source>
        <dbReference type="EMBL" id="PPQ87112.1"/>
    </source>
</evidence>
<comment type="cofactor">
    <cofactor evidence="1">
        <name>L-ascorbate</name>
        <dbReference type="ChEBI" id="CHEBI:38290"/>
    </cofactor>
</comment>
<organism evidence="10 11">
    <name type="scientific">Psilocybe cyanescens</name>
    <dbReference type="NCBI Taxonomy" id="93625"/>
    <lineage>
        <taxon>Eukaryota</taxon>
        <taxon>Fungi</taxon>
        <taxon>Dikarya</taxon>
        <taxon>Basidiomycota</taxon>
        <taxon>Agaricomycotina</taxon>
        <taxon>Agaricomycetes</taxon>
        <taxon>Agaricomycetidae</taxon>
        <taxon>Agaricales</taxon>
        <taxon>Agaricineae</taxon>
        <taxon>Strophariaceae</taxon>
        <taxon>Psilocybe</taxon>
    </lineage>
</organism>
<evidence type="ECO:0000256" key="7">
    <source>
        <dbReference type="ARBA" id="ARBA00023002"/>
    </source>
</evidence>
<evidence type="ECO:0000256" key="3">
    <source>
        <dbReference type="ARBA" id="ARBA00007742"/>
    </source>
</evidence>
<dbReference type="GO" id="GO:0051213">
    <property type="term" value="F:dioxygenase activity"/>
    <property type="evidence" value="ECO:0007669"/>
    <property type="project" value="UniProtKB-KW"/>
</dbReference>
<dbReference type="Pfam" id="PF02544">
    <property type="entry name" value="Steroid_dh"/>
    <property type="match status" value="1"/>
</dbReference>
<comment type="similarity">
    <text evidence="3">Belongs to the steroid 5-alpha reductase family.</text>
</comment>
<reference evidence="10 11" key="1">
    <citation type="journal article" date="2018" name="Evol. Lett.">
        <title>Horizontal gene cluster transfer increased hallucinogenic mushroom diversity.</title>
        <authorList>
            <person name="Reynolds H.T."/>
            <person name="Vijayakumar V."/>
            <person name="Gluck-Thaler E."/>
            <person name="Korotkin H.B."/>
            <person name="Matheny P.B."/>
            <person name="Slot J.C."/>
        </authorList>
    </citation>
    <scope>NUCLEOTIDE SEQUENCE [LARGE SCALE GENOMIC DNA]</scope>
    <source>
        <strain evidence="10 11">2631</strain>
    </source>
</reference>
<dbReference type="OrthoDB" id="5788137at2759"/>
<protein>
    <recommendedName>
        <fullName evidence="9">Prolyl 4-hydroxylase alpha subunit domain-containing protein</fullName>
    </recommendedName>
</protein>
<keyword evidence="8" id="KW-0472">Membrane</keyword>
<evidence type="ECO:0000256" key="5">
    <source>
        <dbReference type="ARBA" id="ARBA00022964"/>
    </source>
</evidence>
<keyword evidence="11" id="KW-1185">Reference proteome</keyword>
<dbReference type="Gene3D" id="1.20.120.1630">
    <property type="match status" value="1"/>
</dbReference>
<comment type="subcellular location">
    <subcellularLocation>
        <location evidence="2">Membrane</location>
        <topology evidence="2">Multi-pass membrane protein</topology>
    </subcellularLocation>
</comment>
<evidence type="ECO:0000259" key="9">
    <source>
        <dbReference type="SMART" id="SM00702"/>
    </source>
</evidence>
<evidence type="ECO:0000313" key="11">
    <source>
        <dbReference type="Proteomes" id="UP000283269"/>
    </source>
</evidence>
<dbReference type="InterPro" id="IPR044862">
    <property type="entry name" value="Pro_4_hyd_alph_FE2OG_OXY"/>
</dbReference>
<dbReference type="InParanoid" id="A0A409X8L9"/>
<dbReference type="GO" id="GO:0016705">
    <property type="term" value="F:oxidoreductase activity, acting on paired donors, with incorporation or reduction of molecular oxygen"/>
    <property type="evidence" value="ECO:0007669"/>
    <property type="project" value="InterPro"/>
</dbReference>
<comment type="caution">
    <text evidence="10">The sequence shown here is derived from an EMBL/GenBank/DDBJ whole genome shotgun (WGS) entry which is preliminary data.</text>
</comment>
<dbReference type="GO" id="GO:0006629">
    <property type="term" value="P:lipid metabolic process"/>
    <property type="evidence" value="ECO:0007669"/>
    <property type="project" value="InterPro"/>
</dbReference>
<dbReference type="PANTHER" id="PTHR10556:SF43">
    <property type="entry name" value="STEROID 5-ALPHA-REDUCTASE DET2"/>
    <property type="match status" value="1"/>
</dbReference>
<dbReference type="AlphaFoldDB" id="A0A409X8L9"/>
<name>A0A409X8L9_PSICY</name>
<keyword evidence="7" id="KW-0560">Oxidoreductase</keyword>
<dbReference type="PANTHER" id="PTHR10556">
    <property type="entry name" value="3-OXO-5-ALPHA-STEROID 4-DEHYDROGENASE"/>
    <property type="match status" value="1"/>
</dbReference>
<dbReference type="GO" id="GO:0005506">
    <property type="term" value="F:iron ion binding"/>
    <property type="evidence" value="ECO:0007669"/>
    <property type="project" value="InterPro"/>
</dbReference>
<evidence type="ECO:0000256" key="6">
    <source>
        <dbReference type="ARBA" id="ARBA00022989"/>
    </source>
</evidence>
<evidence type="ECO:0000256" key="2">
    <source>
        <dbReference type="ARBA" id="ARBA00004141"/>
    </source>
</evidence>
<keyword evidence="6" id="KW-1133">Transmembrane helix</keyword>
<dbReference type="SMART" id="SM00702">
    <property type="entry name" value="P4Hc"/>
    <property type="match status" value="1"/>
</dbReference>
<keyword evidence="5" id="KW-0223">Dioxygenase</keyword>
<dbReference type="GO" id="GO:0016627">
    <property type="term" value="F:oxidoreductase activity, acting on the CH-CH group of donors"/>
    <property type="evidence" value="ECO:0007669"/>
    <property type="project" value="InterPro"/>
</dbReference>